<reference evidence="4" key="1">
    <citation type="submission" date="2020-05" db="EMBL/GenBank/DDBJ databases">
        <authorList>
            <person name="Chiriac C."/>
            <person name="Salcher M."/>
            <person name="Ghai R."/>
            <person name="Kavagutti S V."/>
        </authorList>
    </citation>
    <scope>NUCLEOTIDE SEQUENCE</scope>
</reference>
<dbReference type="AlphaFoldDB" id="A0A6J6XJL8"/>
<dbReference type="InterPro" id="IPR002347">
    <property type="entry name" value="SDR_fam"/>
</dbReference>
<dbReference type="InterPro" id="IPR057326">
    <property type="entry name" value="KR_dom"/>
</dbReference>
<dbReference type="InterPro" id="IPR051687">
    <property type="entry name" value="Peroxisomal_Beta-Oxidation"/>
</dbReference>
<keyword evidence="2" id="KW-0560">Oxidoreductase</keyword>
<dbReference type="GO" id="GO:0016491">
    <property type="term" value="F:oxidoreductase activity"/>
    <property type="evidence" value="ECO:0007669"/>
    <property type="project" value="UniProtKB-KW"/>
</dbReference>
<dbReference type="PROSITE" id="PS00061">
    <property type="entry name" value="ADH_SHORT"/>
    <property type="match status" value="1"/>
</dbReference>
<dbReference type="Pfam" id="PF00106">
    <property type="entry name" value="adh_short"/>
    <property type="match status" value="1"/>
</dbReference>
<dbReference type="PANTHER" id="PTHR45024">
    <property type="entry name" value="DEHYDROGENASES, SHORT CHAIN"/>
    <property type="match status" value="1"/>
</dbReference>
<dbReference type="Gene3D" id="3.40.50.720">
    <property type="entry name" value="NAD(P)-binding Rossmann-like Domain"/>
    <property type="match status" value="1"/>
</dbReference>
<evidence type="ECO:0000259" key="3">
    <source>
        <dbReference type="SMART" id="SM00822"/>
    </source>
</evidence>
<dbReference type="SUPFAM" id="SSF51735">
    <property type="entry name" value="NAD(P)-binding Rossmann-fold domains"/>
    <property type="match status" value="1"/>
</dbReference>
<organism evidence="4">
    <name type="scientific">freshwater metagenome</name>
    <dbReference type="NCBI Taxonomy" id="449393"/>
    <lineage>
        <taxon>unclassified sequences</taxon>
        <taxon>metagenomes</taxon>
        <taxon>ecological metagenomes</taxon>
    </lineage>
</organism>
<dbReference type="InterPro" id="IPR020904">
    <property type="entry name" value="Sc_DH/Rdtase_CS"/>
</dbReference>
<name>A0A6J6XJL8_9ZZZZ</name>
<evidence type="ECO:0000256" key="1">
    <source>
        <dbReference type="ARBA" id="ARBA00006484"/>
    </source>
</evidence>
<evidence type="ECO:0000313" key="4">
    <source>
        <dbReference type="EMBL" id="CAB4795408.1"/>
    </source>
</evidence>
<comment type="similarity">
    <text evidence="1">Belongs to the short-chain dehydrogenases/reductases (SDR) family.</text>
</comment>
<dbReference type="PRINTS" id="PR00081">
    <property type="entry name" value="GDHRDH"/>
</dbReference>
<dbReference type="PANTHER" id="PTHR45024:SF2">
    <property type="entry name" value="SCP2 DOMAIN-CONTAINING PROTEIN"/>
    <property type="match status" value="1"/>
</dbReference>
<protein>
    <submittedName>
        <fullName evidence="4">Unannotated protein</fullName>
    </submittedName>
</protein>
<sequence length="303" mass="32246">MGDNLGFDGQVVVITGAGRGLGREHALAFAERGASIVVNDIGISLTGDSTSQSPADELVKEIQAAGGTAVADFNDVSTPESAARIVNSALEHFGQIDVVVNNAGILIDKSFPNMDQASLSKVFDVHLNGSFWVTHAAWKHFKEQNFGRVIMTTSVAGYLGNFGQSNYGSAKAALIGLTKTLAIEGKRYGITVNAVAPGARTRMTEHLLGEIGDRLGPEFISPVVVALAHRDCQVSGEVFLAAGGRVARVYISQGKGIFQSDLTAEFVSEHLDDMLMDKERLEIETVAEEMQVLVDLLKGQNLS</sequence>
<dbReference type="InterPro" id="IPR036291">
    <property type="entry name" value="NAD(P)-bd_dom_sf"/>
</dbReference>
<dbReference type="PRINTS" id="PR00080">
    <property type="entry name" value="SDRFAMILY"/>
</dbReference>
<gene>
    <name evidence="4" type="ORF">UFOPK3004_00324</name>
</gene>
<proteinExistence type="inferred from homology"/>
<accession>A0A6J6XJL8</accession>
<dbReference type="EMBL" id="CAFAAL010000015">
    <property type="protein sequence ID" value="CAB4795408.1"/>
    <property type="molecule type" value="Genomic_DNA"/>
</dbReference>
<evidence type="ECO:0000256" key="2">
    <source>
        <dbReference type="ARBA" id="ARBA00023002"/>
    </source>
</evidence>
<dbReference type="SMART" id="SM00822">
    <property type="entry name" value="PKS_KR"/>
    <property type="match status" value="1"/>
</dbReference>
<feature type="domain" description="Ketoreductase" evidence="3">
    <location>
        <begin position="10"/>
        <end position="198"/>
    </location>
</feature>